<comment type="caution">
    <text evidence="1">The sequence shown here is derived from an EMBL/GenBank/DDBJ whole genome shotgun (WGS) entry which is preliminary data.</text>
</comment>
<dbReference type="AlphaFoldDB" id="A0A0P9MTP6"/>
<name>A0A0P9MTP6_9PSED</name>
<proteinExistence type="predicted"/>
<accession>A0A0P9MTP6</accession>
<dbReference type="SUPFAM" id="SSF57783">
    <property type="entry name" value="Zinc beta-ribbon"/>
    <property type="match status" value="1"/>
</dbReference>
<dbReference type="RefSeq" id="WP_055008178.1">
    <property type="nucleotide sequence ID" value="NZ_LJPW01000039.1"/>
</dbReference>
<evidence type="ECO:0000313" key="1">
    <source>
        <dbReference type="EMBL" id="RMM12167.1"/>
    </source>
</evidence>
<gene>
    <name evidence="1" type="ORF">ALQ84_02734</name>
</gene>
<dbReference type="GO" id="GO:0008270">
    <property type="term" value="F:zinc ion binding"/>
    <property type="evidence" value="ECO:0007669"/>
    <property type="project" value="InterPro"/>
</dbReference>
<dbReference type="GO" id="GO:0006260">
    <property type="term" value="P:DNA replication"/>
    <property type="evidence" value="ECO:0007669"/>
    <property type="project" value="InterPro"/>
</dbReference>
<dbReference type="GO" id="GO:0003677">
    <property type="term" value="F:DNA binding"/>
    <property type="evidence" value="ECO:0007669"/>
    <property type="project" value="InterPro"/>
</dbReference>
<sequence>MKIQNGALAPTGSACLENVLSRLEKVKPAGAHKWKACCPAHDDRSPSLAISDTSDGTVLLRCWAGCSAKAIVEAIGLELRHLFPNSVRERTGPSKAAINHERAIYLIGAALQQNGTLSGDDLERFNIAKQRLGVA</sequence>
<dbReference type="Gene3D" id="3.90.580.10">
    <property type="entry name" value="Zinc finger, CHC2-type domain"/>
    <property type="match status" value="1"/>
</dbReference>
<dbReference type="InterPro" id="IPR036977">
    <property type="entry name" value="DNA_primase_Znf_CHC2"/>
</dbReference>
<organism evidence="1 2">
    <name type="scientific">Pseudomonas caricapapayae</name>
    <dbReference type="NCBI Taxonomy" id="46678"/>
    <lineage>
        <taxon>Bacteria</taxon>
        <taxon>Pseudomonadati</taxon>
        <taxon>Pseudomonadota</taxon>
        <taxon>Gammaproteobacteria</taxon>
        <taxon>Pseudomonadales</taxon>
        <taxon>Pseudomonadaceae</taxon>
        <taxon>Pseudomonas</taxon>
    </lineage>
</organism>
<dbReference type="PROSITE" id="PS51257">
    <property type="entry name" value="PROKAR_LIPOPROTEIN"/>
    <property type="match status" value="1"/>
</dbReference>
<protein>
    <submittedName>
        <fullName evidence="1">Virulence-associated protein E</fullName>
    </submittedName>
</protein>
<dbReference type="Proteomes" id="UP000278587">
    <property type="component" value="Unassembled WGS sequence"/>
</dbReference>
<reference evidence="1 2" key="1">
    <citation type="submission" date="2018-08" db="EMBL/GenBank/DDBJ databases">
        <title>Recombination of ecologically and evolutionarily significant loci maintains genetic cohesion in the Pseudomonas syringae species complex.</title>
        <authorList>
            <person name="Dillon M."/>
            <person name="Thakur S."/>
            <person name="Almeida R.N.D."/>
            <person name="Weir B.S."/>
            <person name="Guttman D.S."/>
        </authorList>
    </citation>
    <scope>NUCLEOTIDE SEQUENCE [LARGE SCALE GENOMIC DNA]</scope>
    <source>
        <strain evidence="1 2">ICMP 4086</strain>
    </source>
</reference>
<evidence type="ECO:0000313" key="2">
    <source>
        <dbReference type="Proteomes" id="UP000278587"/>
    </source>
</evidence>
<dbReference type="EMBL" id="RBOC01000053">
    <property type="protein sequence ID" value="RMM12167.1"/>
    <property type="molecule type" value="Genomic_DNA"/>
</dbReference>
<dbReference type="OrthoDB" id="784829at2"/>